<feature type="signal peptide" evidence="1">
    <location>
        <begin position="1"/>
        <end position="26"/>
    </location>
</feature>
<keyword evidence="1" id="KW-0732">Signal</keyword>
<reference evidence="2" key="1">
    <citation type="submission" date="2020-08" db="EMBL/GenBank/DDBJ databases">
        <authorList>
            <person name="Hu Y."/>
            <person name="Nguyen S.V."/>
            <person name="Li F."/>
            <person name="Fanning S."/>
        </authorList>
    </citation>
    <scope>NUCLEOTIDE SEQUENCE</scope>
    <source>
        <strain evidence="2">SYSU D8009</strain>
    </source>
</reference>
<dbReference type="Proteomes" id="UP000600101">
    <property type="component" value="Unassembled WGS sequence"/>
</dbReference>
<protein>
    <submittedName>
        <fullName evidence="2">Uncharacterized protein</fullName>
    </submittedName>
</protein>
<evidence type="ECO:0000313" key="3">
    <source>
        <dbReference type="Proteomes" id="UP000600101"/>
    </source>
</evidence>
<sequence>MNRRFLPTAATLLLLGACAMPPPAPNAQLPFDALVGAGDPVRSAVASTSFAFSHQGQLAGQPADAARALAQMEYLAVELPNNPRFVGGPANLQTQMLQAREEWREALGIPPGLPPQPVIDSLYAAARALRAGQPEAAAAALPATIFPQGGQVTLTRLAALPDLPRTNTAAVGATEVLRRAEGDRRGRL</sequence>
<proteinExistence type="predicted"/>
<accession>A0A9X0UDY6</accession>
<comment type="caution">
    <text evidence="2">The sequence shown here is derived from an EMBL/GenBank/DDBJ whole genome shotgun (WGS) entry which is preliminary data.</text>
</comment>
<dbReference type="AlphaFoldDB" id="A0A9X0UDY6"/>
<evidence type="ECO:0000313" key="2">
    <source>
        <dbReference type="EMBL" id="MBC4016211.1"/>
    </source>
</evidence>
<name>A0A9X0UDY6_9PROT</name>
<dbReference type="RefSeq" id="WP_186770982.1">
    <property type="nucleotide sequence ID" value="NZ_JACOMF010000013.1"/>
</dbReference>
<organism evidence="2 3">
    <name type="scientific">Siccirubricoccus deserti</name>
    <dbReference type="NCBI Taxonomy" id="2013562"/>
    <lineage>
        <taxon>Bacteria</taxon>
        <taxon>Pseudomonadati</taxon>
        <taxon>Pseudomonadota</taxon>
        <taxon>Alphaproteobacteria</taxon>
        <taxon>Acetobacterales</taxon>
        <taxon>Roseomonadaceae</taxon>
        <taxon>Siccirubricoccus</taxon>
    </lineage>
</organism>
<feature type="chain" id="PRO_5040751728" evidence="1">
    <location>
        <begin position="27"/>
        <end position="188"/>
    </location>
</feature>
<evidence type="ECO:0000256" key="1">
    <source>
        <dbReference type="SAM" id="SignalP"/>
    </source>
</evidence>
<gene>
    <name evidence="2" type="ORF">H7965_12865</name>
</gene>
<keyword evidence="3" id="KW-1185">Reference proteome</keyword>
<dbReference type="EMBL" id="JACOMF010000013">
    <property type="protein sequence ID" value="MBC4016211.1"/>
    <property type="molecule type" value="Genomic_DNA"/>
</dbReference>
<dbReference type="PROSITE" id="PS51257">
    <property type="entry name" value="PROKAR_LIPOPROTEIN"/>
    <property type="match status" value="1"/>
</dbReference>